<comment type="caution">
    <text evidence="1">The sequence shown here is derived from an EMBL/GenBank/DDBJ whole genome shotgun (WGS) entry which is preliminary data.</text>
</comment>
<dbReference type="InterPro" id="IPR009951">
    <property type="entry name" value="Host-nuc_inhib_Gam"/>
</dbReference>
<dbReference type="Gene3D" id="1.20.5.170">
    <property type="match status" value="1"/>
</dbReference>
<dbReference type="AlphaFoldDB" id="A0A2I1RGQ5"/>
<dbReference type="GO" id="GO:0042262">
    <property type="term" value="P:DNA protection"/>
    <property type="evidence" value="ECO:0007669"/>
    <property type="project" value="InterPro"/>
</dbReference>
<gene>
    <name evidence="1" type="ORF">CYJ96_09125</name>
</gene>
<dbReference type="Proteomes" id="UP000234914">
    <property type="component" value="Unassembled WGS sequence"/>
</dbReference>
<proteinExistence type="predicted"/>
<sequence>MAKKAKIKAVATITACQSLEQVQDFIRHIADKNREVIRLQAKMNDEVAAITNGYTESINGLKQEIEQMTGAVEIWCAANRSKILEKGLKTANLITGEVSWRFSPPSVSLRKIEDVIASLKEKGLTQFIRVKEEVNKEAILADPLAVKDVAGVTIKSGQEFFEIKPFEVDVK</sequence>
<protein>
    <submittedName>
        <fullName evidence="1">Host-nuclease inhibitor protein Gam</fullName>
    </submittedName>
</protein>
<dbReference type="EMBL" id="PKJS01000011">
    <property type="protein sequence ID" value="PKZ68294.1"/>
    <property type="molecule type" value="Genomic_DNA"/>
</dbReference>
<reference evidence="1 2" key="1">
    <citation type="submission" date="2017-12" db="EMBL/GenBank/DDBJ databases">
        <title>Phylogenetic diversity of female urinary microbiome.</title>
        <authorList>
            <person name="Thomas-White K."/>
            <person name="Wolfe A.J."/>
        </authorList>
    </citation>
    <scope>NUCLEOTIDE SEQUENCE [LARGE SCALE GENOMIC DNA]</scope>
    <source>
        <strain evidence="1 2">UMB0416</strain>
    </source>
</reference>
<accession>A0A2I1RGQ5</accession>
<organism evidence="1 2">
    <name type="scientific">Faucicola osloensis</name>
    <name type="common">Moraxella osloensis</name>
    <dbReference type="NCBI Taxonomy" id="34062"/>
    <lineage>
        <taxon>Bacteria</taxon>
        <taxon>Pseudomonadati</taxon>
        <taxon>Pseudomonadota</taxon>
        <taxon>Gammaproteobacteria</taxon>
        <taxon>Moraxellales</taxon>
        <taxon>Moraxellaceae</taxon>
        <taxon>Faucicola</taxon>
    </lineage>
</organism>
<dbReference type="Pfam" id="PF07352">
    <property type="entry name" value="Phage_Mu_Gam"/>
    <property type="match status" value="1"/>
</dbReference>
<dbReference type="RefSeq" id="WP_101964764.1">
    <property type="nucleotide sequence ID" value="NZ_PKJS01000011.1"/>
</dbReference>
<dbReference type="GO" id="GO:0003690">
    <property type="term" value="F:double-stranded DNA binding"/>
    <property type="evidence" value="ECO:0007669"/>
    <property type="project" value="InterPro"/>
</dbReference>
<name>A0A2I1RGQ5_FAUOS</name>
<evidence type="ECO:0000313" key="1">
    <source>
        <dbReference type="EMBL" id="PKZ68294.1"/>
    </source>
</evidence>
<evidence type="ECO:0000313" key="2">
    <source>
        <dbReference type="Proteomes" id="UP000234914"/>
    </source>
</evidence>
<dbReference type="SUPFAM" id="SSF161266">
    <property type="entry name" value="Gam-like"/>
    <property type="match status" value="1"/>
</dbReference>